<reference evidence="1" key="1">
    <citation type="submission" date="2018-11" db="EMBL/GenBank/DDBJ databases">
        <title>The sequence and de novo assembly of Larimichthys crocea genome using PacBio and Hi-C technologies.</title>
        <authorList>
            <person name="Xu P."/>
            <person name="Chen B."/>
            <person name="Zhou Z."/>
            <person name="Ke Q."/>
            <person name="Wu Y."/>
            <person name="Bai H."/>
            <person name="Pu F."/>
        </authorList>
    </citation>
    <scope>NUCLEOTIDE SEQUENCE</scope>
    <source>
        <tissue evidence="1">Muscle</tissue>
    </source>
</reference>
<dbReference type="EMBL" id="CM011692">
    <property type="protein sequence ID" value="TMS06490.1"/>
    <property type="molecule type" value="Genomic_DNA"/>
</dbReference>
<gene>
    <name evidence="1" type="ORF">E3U43_016249</name>
</gene>
<name>A0ACD3QH16_LARCR</name>
<evidence type="ECO:0000313" key="1">
    <source>
        <dbReference type="EMBL" id="TMS06490.1"/>
    </source>
</evidence>
<evidence type="ECO:0000313" key="2">
    <source>
        <dbReference type="Proteomes" id="UP000793456"/>
    </source>
</evidence>
<dbReference type="Proteomes" id="UP000793456">
    <property type="component" value="Chromosome XIX"/>
</dbReference>
<keyword evidence="2" id="KW-1185">Reference proteome</keyword>
<organism evidence="1 2">
    <name type="scientific">Larimichthys crocea</name>
    <name type="common">Large yellow croaker</name>
    <name type="synonym">Pseudosciaena crocea</name>
    <dbReference type="NCBI Taxonomy" id="215358"/>
    <lineage>
        <taxon>Eukaryota</taxon>
        <taxon>Metazoa</taxon>
        <taxon>Chordata</taxon>
        <taxon>Craniata</taxon>
        <taxon>Vertebrata</taxon>
        <taxon>Euteleostomi</taxon>
        <taxon>Actinopterygii</taxon>
        <taxon>Neopterygii</taxon>
        <taxon>Teleostei</taxon>
        <taxon>Neoteleostei</taxon>
        <taxon>Acanthomorphata</taxon>
        <taxon>Eupercaria</taxon>
        <taxon>Sciaenidae</taxon>
        <taxon>Larimichthys</taxon>
    </lineage>
</organism>
<accession>A0ACD3QH16</accession>
<sequence>MTTPPAAFILKTKERLCHHPVTSRNMELCFSPNLVSSEDLVPDATVALDVNTTVGESTVLPCTLITTDPVHLENLRFYWQDERHCVLYSFNKGNEMSSHVNELYRGRITAFPQHMIRGNISVQLGKPELQDDGRVFQVFAAVFDKGPRGYVEHKQICCHTLHVAVPYTSVDLAVNEETMTAVCNTHRGFPKPLVEWRLQYLSNNSQHFVDPRDVYTRAVQDRENHLYNISSRIDIPGGLYRSVICLFHNPTLNVAVNATHALNKGEAKRSLPGWAVGLMATVVLLFSTTQ</sequence>
<proteinExistence type="predicted"/>
<comment type="caution">
    <text evidence="1">The sequence shown here is derived from an EMBL/GenBank/DDBJ whole genome shotgun (WGS) entry which is preliminary data.</text>
</comment>
<protein>
    <submittedName>
        <fullName evidence="1">Uncharacterized protein</fullName>
    </submittedName>
</protein>